<evidence type="ECO:0008006" key="4">
    <source>
        <dbReference type="Google" id="ProtNLM"/>
    </source>
</evidence>
<dbReference type="RefSeq" id="WP_074954018.1">
    <property type="nucleotide sequence ID" value="NZ_FPBV01000015.1"/>
</dbReference>
<dbReference type="STRING" id="392015.SAMN05421543_11557"/>
<sequence>MRKLIAPLSASMTALAVLTTMAPGAQAATQFSPTHIWLNGKDITDPVHTAAVDPSSKQPTTFMPIYYAMQVLNKLGIQSSWDGTHWNLTVPSSITPNLGNPAASPNQMSISINGTVVQTAPKLVAKDPASGQDTTFIPIWYLSQVLNRLGITSTWDGTNWRLTQSKPVTQQDMANAMWQTFAGVTWDIQSHPSMADAGVSPTSAPVTAGDVATWLAKWASKSKGLIATSGPQKGQWIPYDLKYEVSSDPYTWASINGLFQDTSVTSPSSVINSADESTVLSNLQWWLTGDRVVNGVHHLHVPFYSNYGLWLTSTAPKPQSPGQSGGLGISESDYQAYLADETKYYDQVTATVKGNTIYLTLPDTSKSFSNMAWHIVDGHWVYGGWQAKDNRGGKTLEIPNAGTAGPTISTGTLNPSMYLEGFQIVYANVNGVPVFNQPYDWGEDQNPPSK</sequence>
<evidence type="ECO:0000256" key="1">
    <source>
        <dbReference type="SAM" id="SignalP"/>
    </source>
</evidence>
<dbReference type="Proteomes" id="UP000183508">
    <property type="component" value="Unassembled WGS sequence"/>
</dbReference>
<evidence type="ECO:0000313" key="2">
    <source>
        <dbReference type="EMBL" id="SFU95545.1"/>
    </source>
</evidence>
<evidence type="ECO:0000313" key="3">
    <source>
        <dbReference type="Proteomes" id="UP000183508"/>
    </source>
</evidence>
<dbReference type="OrthoDB" id="2370483at2"/>
<reference evidence="3" key="1">
    <citation type="submission" date="2016-10" db="EMBL/GenBank/DDBJ databases">
        <authorList>
            <person name="Varghese N."/>
        </authorList>
    </citation>
    <scope>NUCLEOTIDE SEQUENCE [LARGE SCALE GENOMIC DNA]</scope>
    <source>
        <strain evidence="3">DSM 17980</strain>
    </source>
</reference>
<protein>
    <recommendedName>
        <fullName evidence="4">Copper amine oxidase N-terminal domain-containing protein</fullName>
    </recommendedName>
</protein>
<gene>
    <name evidence="2" type="ORF">SAMN05421543_11557</name>
</gene>
<keyword evidence="3" id="KW-1185">Reference proteome</keyword>
<name>A0A1I7KDR1_9BACL</name>
<dbReference type="EMBL" id="FPBV01000015">
    <property type="protein sequence ID" value="SFU95545.1"/>
    <property type="molecule type" value="Genomic_DNA"/>
</dbReference>
<dbReference type="AlphaFoldDB" id="A0A1I7KDR1"/>
<organism evidence="2 3">
    <name type="scientific">Alicyclobacillus macrosporangiidus</name>
    <dbReference type="NCBI Taxonomy" id="392015"/>
    <lineage>
        <taxon>Bacteria</taxon>
        <taxon>Bacillati</taxon>
        <taxon>Bacillota</taxon>
        <taxon>Bacilli</taxon>
        <taxon>Bacillales</taxon>
        <taxon>Alicyclobacillaceae</taxon>
        <taxon>Alicyclobacillus</taxon>
    </lineage>
</organism>
<feature type="signal peptide" evidence="1">
    <location>
        <begin position="1"/>
        <end position="27"/>
    </location>
</feature>
<keyword evidence="1" id="KW-0732">Signal</keyword>
<feature type="chain" id="PRO_5010191328" description="Copper amine oxidase N-terminal domain-containing protein" evidence="1">
    <location>
        <begin position="28"/>
        <end position="450"/>
    </location>
</feature>
<proteinExistence type="predicted"/>
<accession>A0A1I7KDR1</accession>